<evidence type="ECO:0000256" key="1">
    <source>
        <dbReference type="SAM" id="MobiDB-lite"/>
    </source>
</evidence>
<feature type="region of interest" description="Disordered" evidence="1">
    <location>
        <begin position="127"/>
        <end position="146"/>
    </location>
</feature>
<dbReference type="AlphaFoldDB" id="A0A499VEQ8"/>
<name>A0A499VEQ8_STRAX</name>
<organism evidence="2">
    <name type="scientific">Streptomyces avermitilis</name>
    <dbReference type="NCBI Taxonomy" id="33903"/>
    <lineage>
        <taxon>Bacteria</taxon>
        <taxon>Bacillati</taxon>
        <taxon>Actinomycetota</taxon>
        <taxon>Actinomycetes</taxon>
        <taxon>Kitasatosporales</taxon>
        <taxon>Streptomycetaceae</taxon>
        <taxon>Streptomyces</taxon>
    </lineage>
</organism>
<dbReference type="EMBL" id="AP019621">
    <property type="protein sequence ID" value="BBJ52933.1"/>
    <property type="molecule type" value="Genomic_DNA"/>
</dbReference>
<reference evidence="2" key="1">
    <citation type="submission" date="2019-04" db="EMBL/GenBank/DDBJ databases">
        <title>Draft genome sequences of Streptomyces avermitilis MC3.</title>
        <authorList>
            <person name="Komaki H."/>
            <person name="Tamura T."/>
            <person name="Hosoyama A."/>
        </authorList>
    </citation>
    <scope>NUCLEOTIDE SEQUENCE</scope>
    <source>
        <strain evidence="2">MC3</strain>
    </source>
</reference>
<gene>
    <name evidence="2" type="ORF">SAVMC3_55620</name>
</gene>
<evidence type="ECO:0000313" key="2">
    <source>
        <dbReference type="EMBL" id="BBJ52933.1"/>
    </source>
</evidence>
<proteinExistence type="predicted"/>
<sequence length="350" mass="37960">MHGADDVHPRLVLEEAELGAHPWVEVEELVLAVAPVEAQVEVDDAAEADLLDETRGEVGEFRIVHDVRVRRHPGVRRPGADLHAGEHGERGRVRVEVGVHDPVFGLLSRQVLLEDHSGVVAPVAGEREQSLAGGDPRRAVHRGPGPADERFAVLGHEREAGLLGEAHDVVVRLREGGRRAGDAVLHAQFVQPLFAGEPARELGVDPREEEAAPVGQCLLVLGDQDGRLFVGRDEDGRTADQVPDAQQPFHEPFRFLRSGGRPDEGAAQIARGRRGRVTVFGHRIHRYAEPSQAADGAHTAVMQRVVAELDDQPRHVTVRVERHAAGASGHGSPTCPPTDRTHPVHVPKGR</sequence>
<feature type="region of interest" description="Disordered" evidence="1">
    <location>
        <begin position="323"/>
        <end position="350"/>
    </location>
</feature>
<protein>
    <submittedName>
        <fullName evidence="2">Uncharacterized protein</fullName>
    </submittedName>
</protein>
<accession>A0A499VEQ8</accession>